<dbReference type="EMBL" id="SNQI01000002">
    <property type="protein sequence ID" value="TEW75108.1"/>
    <property type="molecule type" value="Genomic_DNA"/>
</dbReference>
<sequence>MATIKYLLQSKSDSAPIYLRLSIDRTTSFKRKIGQTIDSKDWSGRTGLPKQNNTDNKGLLTKLKNLSAVILKNLNEGNSSGEIISGDWLQQKIDIHFKRIVLNELDYLTVYGDNFVKELNYRVSQDNKKGVSLSTKKKYQTIVNKLKNFEKIRGKKLLVTDVDLKFHKEFMKYLSEVDKLSDNTVGRYLKVVKTICLDAQRNGIQISSQIQHFKGFTVKSPIVTLSFEDIGKIKNKEFINENHQVARDWLLIGCYTGQRVSDLMRMNKSMIQRIQNFEFIVLTQTKTNKLVQIPIHQEVRSVLDKYNGEFPPLFNKLLETNNVLFNRYLKQLSQIAEINDVVEGNRYNDKTDRYESGKYEKYKLISSHICRRSFASNFYANRKYPTPLLMNITAHSTEKMFLEYIGKKPIDYGLQLAEIWSKEAIKGSKENKVHVVSNNLKVNE</sequence>
<dbReference type="GO" id="GO:0003677">
    <property type="term" value="F:DNA binding"/>
    <property type="evidence" value="ECO:0007669"/>
    <property type="project" value="UniProtKB-UniRule"/>
</dbReference>
<organism evidence="8 9">
    <name type="scientific">Gramella jeungdoensis</name>
    <dbReference type="NCBI Taxonomy" id="708091"/>
    <lineage>
        <taxon>Bacteria</taxon>
        <taxon>Pseudomonadati</taxon>
        <taxon>Bacteroidota</taxon>
        <taxon>Flavobacteriia</taxon>
        <taxon>Flavobacteriales</taxon>
        <taxon>Flavobacteriaceae</taxon>
        <taxon>Christiangramia</taxon>
    </lineage>
</organism>
<keyword evidence="2" id="KW-0229">DNA integration</keyword>
<reference evidence="8 9" key="1">
    <citation type="journal article" date="2011" name="J. Microbiol.">
        <title>Gramella jeungdoensis sp. nov., isolated from a solar saltern in Korea.</title>
        <authorList>
            <person name="Joung Y."/>
            <person name="Kim H."/>
            <person name="Jang T."/>
            <person name="Ahn T.S."/>
            <person name="Joh K."/>
        </authorList>
    </citation>
    <scope>NUCLEOTIDE SEQUENCE [LARGE SCALE GENOMIC DNA]</scope>
    <source>
        <strain evidence="8 9">KCTC 23123</strain>
    </source>
</reference>
<dbReference type="PANTHER" id="PTHR30349:SF64">
    <property type="entry name" value="PROPHAGE INTEGRASE INTD-RELATED"/>
    <property type="match status" value="1"/>
</dbReference>
<proteinExistence type="inferred from homology"/>
<dbReference type="OrthoDB" id="892893at2"/>
<evidence type="ECO:0000256" key="5">
    <source>
        <dbReference type="PROSITE-ProRule" id="PRU01248"/>
    </source>
</evidence>
<keyword evidence="9" id="KW-1185">Reference proteome</keyword>
<dbReference type="InterPro" id="IPR044068">
    <property type="entry name" value="CB"/>
</dbReference>
<dbReference type="Proteomes" id="UP000298517">
    <property type="component" value="Unassembled WGS sequence"/>
</dbReference>
<feature type="domain" description="Tyr recombinase" evidence="6">
    <location>
        <begin position="220"/>
        <end position="421"/>
    </location>
</feature>
<evidence type="ECO:0000313" key="8">
    <source>
        <dbReference type="EMBL" id="TEW75108.1"/>
    </source>
</evidence>
<evidence type="ECO:0000256" key="3">
    <source>
        <dbReference type="ARBA" id="ARBA00023125"/>
    </source>
</evidence>
<comment type="caution">
    <text evidence="8">The sequence shown here is derived from an EMBL/GenBank/DDBJ whole genome shotgun (WGS) entry which is preliminary data.</text>
</comment>
<dbReference type="InterPro" id="IPR011010">
    <property type="entry name" value="DNA_brk_join_enz"/>
</dbReference>
<dbReference type="Gene3D" id="1.10.150.130">
    <property type="match status" value="1"/>
</dbReference>
<evidence type="ECO:0000259" key="7">
    <source>
        <dbReference type="PROSITE" id="PS51900"/>
    </source>
</evidence>
<dbReference type="GO" id="GO:0015074">
    <property type="term" value="P:DNA integration"/>
    <property type="evidence" value="ECO:0007669"/>
    <property type="project" value="UniProtKB-KW"/>
</dbReference>
<dbReference type="SUPFAM" id="SSF56349">
    <property type="entry name" value="DNA breaking-rejoining enzymes"/>
    <property type="match status" value="1"/>
</dbReference>
<dbReference type="Pfam" id="PF13102">
    <property type="entry name" value="Phage_int_SAM_5"/>
    <property type="match status" value="1"/>
</dbReference>
<evidence type="ECO:0000259" key="6">
    <source>
        <dbReference type="PROSITE" id="PS51898"/>
    </source>
</evidence>
<evidence type="ECO:0000256" key="2">
    <source>
        <dbReference type="ARBA" id="ARBA00022908"/>
    </source>
</evidence>
<dbReference type="InterPro" id="IPR010998">
    <property type="entry name" value="Integrase_recombinase_N"/>
</dbReference>
<protein>
    <recommendedName>
        <fullName evidence="10">Integrase</fullName>
    </recommendedName>
</protein>
<dbReference type="GO" id="GO:0006310">
    <property type="term" value="P:DNA recombination"/>
    <property type="evidence" value="ECO:0007669"/>
    <property type="project" value="UniProtKB-KW"/>
</dbReference>
<keyword evidence="3 5" id="KW-0238">DNA-binding</keyword>
<dbReference type="AlphaFoldDB" id="A0A4Y8ATD6"/>
<accession>A0A4Y8ATD6</accession>
<dbReference type="InterPro" id="IPR002104">
    <property type="entry name" value="Integrase_catalytic"/>
</dbReference>
<name>A0A4Y8ATD6_9FLAO</name>
<comment type="similarity">
    <text evidence="1">Belongs to the 'phage' integrase family.</text>
</comment>
<gene>
    <name evidence="8" type="ORF">E2488_06190</name>
</gene>
<dbReference type="PROSITE" id="PS51898">
    <property type="entry name" value="TYR_RECOMBINASE"/>
    <property type="match status" value="1"/>
</dbReference>
<dbReference type="Pfam" id="PF00589">
    <property type="entry name" value="Phage_integrase"/>
    <property type="match status" value="1"/>
</dbReference>
<keyword evidence="4" id="KW-0233">DNA recombination</keyword>
<evidence type="ECO:0000256" key="1">
    <source>
        <dbReference type="ARBA" id="ARBA00008857"/>
    </source>
</evidence>
<dbReference type="PROSITE" id="PS51900">
    <property type="entry name" value="CB"/>
    <property type="match status" value="1"/>
</dbReference>
<dbReference type="InterPro" id="IPR013762">
    <property type="entry name" value="Integrase-like_cat_sf"/>
</dbReference>
<evidence type="ECO:0000256" key="4">
    <source>
        <dbReference type="ARBA" id="ARBA00023172"/>
    </source>
</evidence>
<dbReference type="RefSeq" id="WP_134247478.1">
    <property type="nucleotide sequence ID" value="NZ_SNQI01000002.1"/>
</dbReference>
<dbReference type="InterPro" id="IPR025269">
    <property type="entry name" value="SAM-like_dom"/>
</dbReference>
<evidence type="ECO:0000313" key="9">
    <source>
        <dbReference type="Proteomes" id="UP000298517"/>
    </source>
</evidence>
<dbReference type="InterPro" id="IPR050090">
    <property type="entry name" value="Tyrosine_recombinase_XerCD"/>
</dbReference>
<evidence type="ECO:0008006" key="10">
    <source>
        <dbReference type="Google" id="ProtNLM"/>
    </source>
</evidence>
<dbReference type="Gene3D" id="1.10.443.10">
    <property type="entry name" value="Intergrase catalytic core"/>
    <property type="match status" value="1"/>
</dbReference>
<feature type="domain" description="Core-binding (CB)" evidence="7">
    <location>
        <begin position="95"/>
        <end position="200"/>
    </location>
</feature>
<dbReference type="PANTHER" id="PTHR30349">
    <property type="entry name" value="PHAGE INTEGRASE-RELATED"/>
    <property type="match status" value="1"/>
</dbReference>